<protein>
    <recommendedName>
        <fullName evidence="1">diguanylate cyclase</fullName>
        <ecNumber evidence="1">2.7.7.65</ecNumber>
    </recommendedName>
</protein>
<name>A0ABT0N5U3_9GAMM</name>
<dbReference type="CDD" id="cd01949">
    <property type="entry name" value="GGDEF"/>
    <property type="match status" value="1"/>
</dbReference>
<comment type="catalytic activity">
    <reaction evidence="2">
        <text>2 GTP = 3',3'-c-di-GMP + 2 diphosphate</text>
        <dbReference type="Rhea" id="RHEA:24898"/>
        <dbReference type="ChEBI" id="CHEBI:33019"/>
        <dbReference type="ChEBI" id="CHEBI:37565"/>
        <dbReference type="ChEBI" id="CHEBI:58805"/>
        <dbReference type="EC" id="2.7.7.65"/>
    </reaction>
</comment>
<dbReference type="EC" id="2.7.7.65" evidence="1"/>
<keyword evidence="5" id="KW-1185">Reference proteome</keyword>
<dbReference type="Gene3D" id="3.30.70.270">
    <property type="match status" value="1"/>
</dbReference>
<comment type="caution">
    <text evidence="4">The sequence shown here is derived from an EMBL/GenBank/DDBJ whole genome shotgun (WGS) entry which is preliminary data.</text>
</comment>
<reference evidence="4 5" key="1">
    <citation type="submission" date="2022-01" db="EMBL/GenBank/DDBJ databases">
        <title>Whole genome-based taxonomy of the Shewanellaceae.</title>
        <authorList>
            <person name="Martin-Rodriguez A.J."/>
        </authorList>
    </citation>
    <scope>NUCLEOTIDE SEQUENCE [LARGE SCALE GENOMIC DNA]</scope>
    <source>
        <strain evidence="4 5">DSM 21332</strain>
    </source>
</reference>
<evidence type="ECO:0000256" key="2">
    <source>
        <dbReference type="ARBA" id="ARBA00034247"/>
    </source>
</evidence>
<dbReference type="Proteomes" id="UP001202831">
    <property type="component" value="Unassembled WGS sequence"/>
</dbReference>
<dbReference type="InterPro" id="IPR029787">
    <property type="entry name" value="Nucleotide_cyclase"/>
</dbReference>
<gene>
    <name evidence="4" type="ORF">L2725_08210</name>
</gene>
<dbReference type="PANTHER" id="PTHR45138:SF9">
    <property type="entry name" value="DIGUANYLATE CYCLASE DGCM-RELATED"/>
    <property type="match status" value="1"/>
</dbReference>
<dbReference type="RefSeq" id="WP_249248487.1">
    <property type="nucleotide sequence ID" value="NZ_JAKIKT010000002.1"/>
</dbReference>
<dbReference type="EMBL" id="JAKIKT010000002">
    <property type="protein sequence ID" value="MCL2913774.1"/>
    <property type="molecule type" value="Genomic_DNA"/>
</dbReference>
<dbReference type="InterPro" id="IPR050469">
    <property type="entry name" value="Diguanylate_Cyclase"/>
</dbReference>
<evidence type="ECO:0000313" key="4">
    <source>
        <dbReference type="EMBL" id="MCL2913774.1"/>
    </source>
</evidence>
<dbReference type="NCBIfam" id="TIGR00254">
    <property type="entry name" value="GGDEF"/>
    <property type="match status" value="1"/>
</dbReference>
<accession>A0ABT0N5U3</accession>
<evidence type="ECO:0000313" key="5">
    <source>
        <dbReference type="Proteomes" id="UP001202831"/>
    </source>
</evidence>
<dbReference type="PANTHER" id="PTHR45138">
    <property type="entry name" value="REGULATORY COMPONENTS OF SENSORY TRANSDUCTION SYSTEM"/>
    <property type="match status" value="1"/>
</dbReference>
<feature type="domain" description="GGDEF" evidence="3">
    <location>
        <begin position="210"/>
        <end position="339"/>
    </location>
</feature>
<dbReference type="InterPro" id="IPR043128">
    <property type="entry name" value="Rev_trsase/Diguanyl_cyclase"/>
</dbReference>
<dbReference type="InterPro" id="IPR000160">
    <property type="entry name" value="GGDEF_dom"/>
</dbReference>
<dbReference type="SMART" id="SM00267">
    <property type="entry name" value="GGDEF"/>
    <property type="match status" value="1"/>
</dbReference>
<evidence type="ECO:0000256" key="1">
    <source>
        <dbReference type="ARBA" id="ARBA00012528"/>
    </source>
</evidence>
<proteinExistence type="predicted"/>
<organism evidence="4 5">
    <name type="scientific">Shewanella corallii</name>
    <dbReference type="NCBI Taxonomy" id="560080"/>
    <lineage>
        <taxon>Bacteria</taxon>
        <taxon>Pseudomonadati</taxon>
        <taxon>Pseudomonadota</taxon>
        <taxon>Gammaproteobacteria</taxon>
        <taxon>Alteromonadales</taxon>
        <taxon>Shewanellaceae</taxon>
        <taxon>Shewanella</taxon>
    </lineage>
</organism>
<sequence>MTASSVQGRVHLQYNDADESNGLASNPVEAAAEMVGRASEAVLNSVVQLTGKRQIRALGESLVETIHSSLDATAVAFVAVNSPIHFPACMFPKKNALPESSLLECVQKCSRQKQVVSERHDDSVLTAFPIMVNGNTVKVLLIKSIMEMSEHQISLLTGFARVYENFLNVMLDMETDSLTGLLNKKAYYSQVLAVLEDDDSAVCEQSGDPKFFWLVIFDVDKFKKINDTFGHLYGDEILLLVANTMIKVFDDEDLLFRFGGDEFVVLLSPRTKEKAREVLKQFQKEIAGIRNDKLWPVRCSIGGVNASGAENPTDLLVQADRALYYVKENGRGKIAFYCDLLDDGVMTNEHFEDDIELF</sequence>
<dbReference type="SUPFAM" id="SSF55073">
    <property type="entry name" value="Nucleotide cyclase"/>
    <property type="match status" value="1"/>
</dbReference>
<dbReference type="Pfam" id="PF00990">
    <property type="entry name" value="GGDEF"/>
    <property type="match status" value="1"/>
</dbReference>
<evidence type="ECO:0000259" key="3">
    <source>
        <dbReference type="PROSITE" id="PS50887"/>
    </source>
</evidence>
<dbReference type="PROSITE" id="PS50887">
    <property type="entry name" value="GGDEF"/>
    <property type="match status" value="1"/>
</dbReference>